<keyword evidence="3 8" id="KW-1134">Transmembrane beta strand</keyword>
<reference evidence="10" key="1">
    <citation type="submission" date="2023-07" db="EMBL/GenBank/DDBJ databases">
        <title>Two novel species in the genus Flavivirga.</title>
        <authorList>
            <person name="Kwon K."/>
        </authorList>
    </citation>
    <scope>NUCLEOTIDE SEQUENCE</scope>
    <source>
        <strain evidence="10">KACC 14158</strain>
    </source>
</reference>
<organism evidence="10 11">
    <name type="scientific">Flavivirga jejuensis</name>
    <dbReference type="NCBI Taxonomy" id="870487"/>
    <lineage>
        <taxon>Bacteria</taxon>
        <taxon>Pseudomonadati</taxon>
        <taxon>Bacteroidota</taxon>
        <taxon>Flavobacteriia</taxon>
        <taxon>Flavobacteriales</taxon>
        <taxon>Flavobacteriaceae</taxon>
        <taxon>Flavivirga</taxon>
    </lineage>
</organism>
<name>A0ABT8WSY9_9FLAO</name>
<keyword evidence="4 8" id="KW-0812">Transmembrane</keyword>
<dbReference type="Gene3D" id="2.40.170.20">
    <property type="entry name" value="TonB-dependent receptor, beta-barrel domain"/>
    <property type="match status" value="1"/>
</dbReference>
<dbReference type="InterPro" id="IPR012910">
    <property type="entry name" value="Plug_dom"/>
</dbReference>
<evidence type="ECO:0000256" key="2">
    <source>
        <dbReference type="ARBA" id="ARBA00022448"/>
    </source>
</evidence>
<dbReference type="EMBL" id="JAUOEL010000007">
    <property type="protein sequence ID" value="MDO5976120.1"/>
    <property type="molecule type" value="Genomic_DNA"/>
</dbReference>
<dbReference type="Pfam" id="PF13715">
    <property type="entry name" value="CarbopepD_reg_2"/>
    <property type="match status" value="1"/>
</dbReference>
<comment type="subcellular location">
    <subcellularLocation>
        <location evidence="1 8">Cell outer membrane</location>
        <topology evidence="1 8">Multi-pass membrane protein</topology>
    </subcellularLocation>
</comment>
<dbReference type="InterPro" id="IPR037066">
    <property type="entry name" value="Plug_dom_sf"/>
</dbReference>
<evidence type="ECO:0000259" key="9">
    <source>
        <dbReference type="Pfam" id="PF07715"/>
    </source>
</evidence>
<keyword evidence="5" id="KW-0732">Signal</keyword>
<evidence type="ECO:0000256" key="8">
    <source>
        <dbReference type="PROSITE-ProRule" id="PRU01360"/>
    </source>
</evidence>
<protein>
    <submittedName>
        <fullName evidence="10">TonB-dependent receptor</fullName>
    </submittedName>
</protein>
<evidence type="ECO:0000256" key="5">
    <source>
        <dbReference type="ARBA" id="ARBA00022729"/>
    </source>
</evidence>
<dbReference type="SUPFAM" id="SSF56935">
    <property type="entry name" value="Porins"/>
    <property type="match status" value="1"/>
</dbReference>
<evidence type="ECO:0000313" key="11">
    <source>
        <dbReference type="Proteomes" id="UP001176806"/>
    </source>
</evidence>
<proteinExistence type="inferred from homology"/>
<comment type="caution">
    <text evidence="10">The sequence shown here is derived from an EMBL/GenBank/DDBJ whole genome shotgun (WGS) entry which is preliminary data.</text>
</comment>
<dbReference type="RefSeq" id="WP_303303382.1">
    <property type="nucleotide sequence ID" value="NZ_BAABDA010000004.1"/>
</dbReference>
<dbReference type="InterPro" id="IPR008969">
    <property type="entry name" value="CarboxyPept-like_regulatory"/>
</dbReference>
<evidence type="ECO:0000256" key="7">
    <source>
        <dbReference type="ARBA" id="ARBA00023237"/>
    </source>
</evidence>
<keyword evidence="7 8" id="KW-0998">Cell outer membrane</keyword>
<dbReference type="PANTHER" id="PTHR30069:SF29">
    <property type="entry name" value="HEMOGLOBIN AND HEMOGLOBIN-HAPTOGLOBIN-BINDING PROTEIN 1-RELATED"/>
    <property type="match status" value="1"/>
</dbReference>
<evidence type="ECO:0000256" key="4">
    <source>
        <dbReference type="ARBA" id="ARBA00022692"/>
    </source>
</evidence>
<evidence type="ECO:0000256" key="1">
    <source>
        <dbReference type="ARBA" id="ARBA00004571"/>
    </source>
</evidence>
<dbReference type="Gene3D" id="2.170.130.10">
    <property type="entry name" value="TonB-dependent receptor, plug domain"/>
    <property type="match status" value="1"/>
</dbReference>
<keyword evidence="10" id="KW-0675">Receptor</keyword>
<evidence type="ECO:0000256" key="3">
    <source>
        <dbReference type="ARBA" id="ARBA00022452"/>
    </source>
</evidence>
<dbReference type="Proteomes" id="UP001176806">
    <property type="component" value="Unassembled WGS sequence"/>
</dbReference>
<gene>
    <name evidence="10" type="ORF">Q4Q40_18120</name>
</gene>
<dbReference type="Gene3D" id="2.60.40.1120">
    <property type="entry name" value="Carboxypeptidase-like, regulatory domain"/>
    <property type="match status" value="1"/>
</dbReference>
<keyword evidence="2 8" id="KW-0813">Transport</keyword>
<dbReference type="Pfam" id="PF07715">
    <property type="entry name" value="Plug"/>
    <property type="match status" value="1"/>
</dbReference>
<feature type="domain" description="TonB-dependent receptor plug" evidence="9">
    <location>
        <begin position="103"/>
        <end position="208"/>
    </location>
</feature>
<accession>A0ABT8WSY9</accession>
<keyword evidence="6 8" id="KW-0472">Membrane</keyword>
<keyword evidence="11" id="KW-1185">Reference proteome</keyword>
<dbReference type="InterPro" id="IPR039426">
    <property type="entry name" value="TonB-dep_rcpt-like"/>
</dbReference>
<dbReference type="PANTHER" id="PTHR30069">
    <property type="entry name" value="TONB-DEPENDENT OUTER MEMBRANE RECEPTOR"/>
    <property type="match status" value="1"/>
</dbReference>
<sequence>MTKLIGQSSISGHILDVNGKNLLGVNLLLKGTELGTISDYNGNFEIKKVPNGNYNLIVSSIGYKKQIIAITIHNKPVIIKILMYEEKEALKEVLLTGKTHQQKKREAPIKIDVISVDKILERATPVTTIINQTSGVKVRQSAGVGSPTIVNINGLQGGAIRFFKNGIPTDYLGRAFQIGLIPSNLISDIEIYKGVLPIQLGADALGGAINIVTKKTDHNFLNTSYSIGAFNTHEASINANYLIPKTKIQAGLSSYYIYSNNNYNFEGPVLNEETQNYSYETVERFHDGIETAFVQGNFGVHDTKYADILNIEMSYFNFNKEIQTGNNITVAIGEATFKETNKIGSITYQKKITSNFKIDLFSAFSKKNTIQKDLSNNKYNWLGAITSTDNFTGGETGDTKTDSNINQESFVARLLASYKINKSLELKLSSTYNSKNQVGTDPYQSTNFTTGIQPITIPSYYKKTVSGISAYSKLFEGKITNEFTFKHFHLNTESANIFGDVLTTEKHNSSFGWGNSTKYKINSDAFLRISFENTTRIPESEEYFGDNLFNLSNANLNPEKSKNLNIGYYSNLNTSKTLFLDINTFYRDTNNFIRKLPVGFVFTQNQNTDTQITKGIESSLKLKLQNNFRANISITYQDMRRVNTGGSAIENSRTPNTPYFFTNLNVFKNYKHPFRLPVFIDLYANYNYTEQYLLTATSKILEPALFERDISFTDLIIPEQHQVDIGFTVKLKKLPISINTEISNLINSKLYDEFRIQKPSRAFRLKVTYKL</sequence>
<evidence type="ECO:0000256" key="6">
    <source>
        <dbReference type="ARBA" id="ARBA00023136"/>
    </source>
</evidence>
<dbReference type="PROSITE" id="PS52016">
    <property type="entry name" value="TONB_DEPENDENT_REC_3"/>
    <property type="match status" value="1"/>
</dbReference>
<comment type="similarity">
    <text evidence="8">Belongs to the TonB-dependent receptor family.</text>
</comment>
<dbReference type="InterPro" id="IPR036942">
    <property type="entry name" value="Beta-barrel_TonB_sf"/>
</dbReference>
<evidence type="ECO:0000313" key="10">
    <source>
        <dbReference type="EMBL" id="MDO5976120.1"/>
    </source>
</evidence>
<dbReference type="SUPFAM" id="SSF49464">
    <property type="entry name" value="Carboxypeptidase regulatory domain-like"/>
    <property type="match status" value="1"/>
</dbReference>